<feature type="chain" id="PRO_5002673065" evidence="2">
    <location>
        <begin position="40"/>
        <end position="268"/>
    </location>
</feature>
<accession>A4S4W2</accession>
<dbReference type="PANTHER" id="PTHR35465">
    <property type="entry name" value="CAVEOLIN-1 PROTEIN"/>
    <property type="match status" value="1"/>
</dbReference>
<evidence type="ECO:0000313" key="3">
    <source>
        <dbReference type="EMBL" id="ABO98798.1"/>
    </source>
</evidence>
<evidence type="ECO:0000313" key="4">
    <source>
        <dbReference type="Proteomes" id="UP000001568"/>
    </source>
</evidence>
<proteinExistence type="predicted"/>
<feature type="signal peptide" evidence="2">
    <location>
        <begin position="1"/>
        <end position="39"/>
    </location>
</feature>
<dbReference type="AlphaFoldDB" id="A4S4W2"/>
<keyword evidence="2" id="KW-0732">Signal</keyword>
<dbReference type="Proteomes" id="UP000001568">
    <property type="component" value="Chromosome 11"/>
</dbReference>
<evidence type="ECO:0000256" key="1">
    <source>
        <dbReference type="SAM" id="Phobius"/>
    </source>
</evidence>
<evidence type="ECO:0000256" key="2">
    <source>
        <dbReference type="SAM" id="SignalP"/>
    </source>
</evidence>
<dbReference type="Gramene" id="ABO98798">
    <property type="protein sequence ID" value="ABO98798"/>
    <property type="gene ID" value="OSTLU_17383"/>
</dbReference>
<keyword evidence="1" id="KW-0812">Transmembrane</keyword>
<dbReference type="RefSeq" id="XP_001420505.1">
    <property type="nucleotide sequence ID" value="XM_001420468.1"/>
</dbReference>
<keyword evidence="4" id="KW-1185">Reference proteome</keyword>
<reference evidence="3 4" key="1">
    <citation type="journal article" date="2007" name="Proc. Natl. Acad. Sci. U.S.A.">
        <title>The tiny eukaryote Ostreococcus provides genomic insights into the paradox of plankton speciation.</title>
        <authorList>
            <person name="Palenik B."/>
            <person name="Grimwood J."/>
            <person name="Aerts A."/>
            <person name="Rouze P."/>
            <person name="Salamov A."/>
            <person name="Putnam N."/>
            <person name="Dupont C."/>
            <person name="Jorgensen R."/>
            <person name="Derelle E."/>
            <person name="Rombauts S."/>
            <person name="Zhou K."/>
            <person name="Otillar R."/>
            <person name="Merchant S.S."/>
            <person name="Podell S."/>
            <person name="Gaasterland T."/>
            <person name="Napoli C."/>
            <person name="Gendler K."/>
            <person name="Manuell A."/>
            <person name="Tai V."/>
            <person name="Vallon O."/>
            <person name="Piganeau G."/>
            <person name="Jancek S."/>
            <person name="Heijde M."/>
            <person name="Jabbari K."/>
            <person name="Bowler C."/>
            <person name="Lohr M."/>
            <person name="Robbens S."/>
            <person name="Werner G."/>
            <person name="Dubchak I."/>
            <person name="Pazour G.J."/>
            <person name="Ren Q."/>
            <person name="Paulsen I."/>
            <person name="Delwiche C."/>
            <person name="Schmutz J."/>
            <person name="Rokhsar D."/>
            <person name="Van de Peer Y."/>
            <person name="Moreau H."/>
            <person name="Grigoriev I.V."/>
        </authorList>
    </citation>
    <scope>NUCLEOTIDE SEQUENCE [LARGE SCALE GENOMIC DNA]</scope>
    <source>
        <strain evidence="3 4">CCE9901</strain>
    </source>
</reference>
<organism evidence="3 4">
    <name type="scientific">Ostreococcus lucimarinus (strain CCE9901)</name>
    <dbReference type="NCBI Taxonomy" id="436017"/>
    <lineage>
        <taxon>Eukaryota</taxon>
        <taxon>Viridiplantae</taxon>
        <taxon>Chlorophyta</taxon>
        <taxon>Mamiellophyceae</taxon>
        <taxon>Mamiellales</taxon>
        <taxon>Bathycoccaceae</taxon>
        <taxon>Ostreococcus</taxon>
    </lineage>
</organism>
<dbReference type="KEGG" id="olu:OSTLU_17383"/>
<feature type="transmembrane region" description="Helical" evidence="1">
    <location>
        <begin position="195"/>
        <end position="215"/>
    </location>
</feature>
<dbReference type="OMA" id="TWATETY"/>
<name>A4S4W2_OSTLU</name>
<sequence length="268" mass="28747">MSTPPTPTARRRARRRARATRLLALLAAVVARAVTRAEARATARRPTTLTPGTRARDVELAFGRAHAYDVRDLKANTAYEVKVSYRATSAAAIAVELDSGWLGGGGWFGGGGGWVGGTTSDGRTELRRRLLNVEKLVLSRRTLGEGMTRARVVVRAEREGVYWAGATAPEYVTYDVEVQPLFAAGKFGEIPRQSLGMICVCVAFVALAIAGARFVGDDVVWRACDALDARKRQYAAAHASAADGLDDAMNVSLRETVPVPVTTITSDD</sequence>
<protein>
    <submittedName>
        <fullName evidence="3">Uncharacterized protein</fullName>
    </submittedName>
</protein>
<keyword evidence="1" id="KW-1133">Transmembrane helix</keyword>
<gene>
    <name evidence="3" type="ORF">OSTLU_17383</name>
</gene>
<dbReference type="EMBL" id="CP000591">
    <property type="protein sequence ID" value="ABO98798.1"/>
    <property type="molecule type" value="Genomic_DNA"/>
</dbReference>
<dbReference type="PANTHER" id="PTHR35465:SF1">
    <property type="entry name" value="PHOSPHATIDYLINOSITOL-GLYCAN BIOSYNTHESIS CLASS X PROTEIN"/>
    <property type="match status" value="1"/>
</dbReference>
<dbReference type="HOGENOM" id="CLU_1039725_0_0_1"/>
<keyword evidence="1" id="KW-0472">Membrane</keyword>
<dbReference type="GeneID" id="5004516"/>